<dbReference type="SUPFAM" id="SSF51735">
    <property type="entry name" value="NAD(P)-binding Rossmann-fold domains"/>
    <property type="match status" value="1"/>
</dbReference>
<dbReference type="Proteomes" id="UP001529275">
    <property type="component" value="Unassembled WGS sequence"/>
</dbReference>
<evidence type="ECO:0000256" key="2">
    <source>
        <dbReference type="ARBA" id="ARBA00023002"/>
    </source>
</evidence>
<dbReference type="PANTHER" id="PTHR42760">
    <property type="entry name" value="SHORT-CHAIN DEHYDROGENASES/REDUCTASES FAMILY MEMBER"/>
    <property type="match status" value="1"/>
</dbReference>
<proteinExistence type="inferred from homology"/>
<keyword evidence="2" id="KW-0560">Oxidoreductase</keyword>
<evidence type="ECO:0000313" key="3">
    <source>
        <dbReference type="EMBL" id="MDM8196244.1"/>
    </source>
</evidence>
<name>A0ABT7UJB5_9FIRM</name>
<protein>
    <submittedName>
        <fullName evidence="3">SDR family oxidoreductase</fullName>
    </submittedName>
</protein>
<comment type="caution">
    <text evidence="3">The sequence shown here is derived from an EMBL/GenBank/DDBJ whole genome shotgun (WGS) entry which is preliminary data.</text>
</comment>
<organism evidence="3 4">
    <name type="scientific">Massilimicrobiota timonensis</name>
    <dbReference type="NCBI Taxonomy" id="1776392"/>
    <lineage>
        <taxon>Bacteria</taxon>
        <taxon>Bacillati</taxon>
        <taxon>Bacillota</taxon>
        <taxon>Erysipelotrichia</taxon>
        <taxon>Erysipelotrichales</taxon>
        <taxon>Erysipelotrichaceae</taxon>
        <taxon>Massilimicrobiota</taxon>
    </lineage>
</organism>
<gene>
    <name evidence="3" type="ORF">QUV98_07940</name>
</gene>
<dbReference type="EMBL" id="JAUDCK010000027">
    <property type="protein sequence ID" value="MDM8196244.1"/>
    <property type="molecule type" value="Genomic_DNA"/>
</dbReference>
<dbReference type="InterPro" id="IPR036291">
    <property type="entry name" value="NAD(P)-bd_dom_sf"/>
</dbReference>
<sequence length="266" mass="29201">MVNVMDLFCLDGKVIVATGATGYLCSHFVEAVAQAGGSLAMIDIPSNVDKLKELAQSLKNQYVIEVRYYMADNSKEADIQKVSEQIIQDFGHIDGLINAAGVNQHGSIQDYTGEDYARLMNINIVGTFLCCKYFGQYMVKQKQGSIVNIASFTGTIVNKPPFNMSGYCTSKGGVLHLTRSVASEYGEYNVRVNSVSPGFLEKGMSNVKNFIKLNDPRVFENSMNNTPMHRVGKPTELIGAVLYLLSDASTYTTGIDIMIDGGYHVW</sequence>
<dbReference type="Pfam" id="PF13561">
    <property type="entry name" value="adh_short_C2"/>
    <property type="match status" value="1"/>
</dbReference>
<evidence type="ECO:0000256" key="1">
    <source>
        <dbReference type="ARBA" id="ARBA00006484"/>
    </source>
</evidence>
<dbReference type="PRINTS" id="PR00081">
    <property type="entry name" value="GDHRDH"/>
</dbReference>
<dbReference type="InterPro" id="IPR002347">
    <property type="entry name" value="SDR_fam"/>
</dbReference>
<dbReference type="RefSeq" id="WP_289527895.1">
    <property type="nucleotide sequence ID" value="NZ_JAUDCK010000027.1"/>
</dbReference>
<keyword evidence="4" id="KW-1185">Reference proteome</keyword>
<dbReference type="PANTHER" id="PTHR42760:SF115">
    <property type="entry name" value="3-OXOACYL-[ACYL-CARRIER-PROTEIN] REDUCTASE FABG"/>
    <property type="match status" value="1"/>
</dbReference>
<accession>A0ABT7UJB5</accession>
<dbReference type="Gene3D" id="3.40.50.720">
    <property type="entry name" value="NAD(P)-binding Rossmann-like Domain"/>
    <property type="match status" value="1"/>
</dbReference>
<reference evidence="3 4" key="2">
    <citation type="submission" date="2023-06" db="EMBL/GenBank/DDBJ databases">
        <authorList>
            <person name="Zeman M."/>
            <person name="Kubasova T."/>
            <person name="Jahodarova E."/>
            <person name="Nykrynova M."/>
            <person name="Rychlik I."/>
        </authorList>
    </citation>
    <scope>NUCLEOTIDE SEQUENCE [LARGE SCALE GENOMIC DNA]</scope>
    <source>
        <strain evidence="3 4">ET341</strain>
    </source>
</reference>
<reference evidence="4" key="1">
    <citation type="submission" date="2023-06" db="EMBL/GenBank/DDBJ databases">
        <title>Identification and characterization of horizontal gene transfer across gut microbiota members of farm animals based on homology search.</title>
        <authorList>
            <person name="Zeman M."/>
            <person name="Kubasova T."/>
            <person name="Jahodarova E."/>
            <person name="Nykrynova M."/>
            <person name="Rychlik I."/>
        </authorList>
    </citation>
    <scope>NUCLEOTIDE SEQUENCE [LARGE SCALE GENOMIC DNA]</scope>
    <source>
        <strain evidence="4">ET341</strain>
    </source>
</reference>
<evidence type="ECO:0000313" key="4">
    <source>
        <dbReference type="Proteomes" id="UP001529275"/>
    </source>
</evidence>
<comment type="similarity">
    <text evidence="1">Belongs to the short-chain dehydrogenases/reductases (SDR) family.</text>
</comment>
<dbReference type="PRINTS" id="PR00080">
    <property type="entry name" value="SDRFAMILY"/>
</dbReference>